<dbReference type="Pfam" id="PF01370">
    <property type="entry name" value="Epimerase"/>
    <property type="match status" value="1"/>
</dbReference>
<evidence type="ECO:0000256" key="1">
    <source>
        <dbReference type="ARBA" id="ARBA00007637"/>
    </source>
</evidence>
<dbReference type="PANTHER" id="PTHR43000">
    <property type="entry name" value="DTDP-D-GLUCOSE 4,6-DEHYDRATASE-RELATED"/>
    <property type="match status" value="1"/>
</dbReference>
<name>A0A133UB57_9EURY</name>
<accession>A0A133UB57</accession>
<proteinExistence type="inferred from homology"/>
<dbReference type="InterPro" id="IPR001509">
    <property type="entry name" value="Epimerase_deHydtase"/>
</dbReference>
<comment type="caution">
    <text evidence="3">The sequence shown here is derived from an EMBL/GenBank/DDBJ whole genome shotgun (WGS) entry which is preliminary data.</text>
</comment>
<dbReference type="InterPro" id="IPR036291">
    <property type="entry name" value="NAD(P)-bd_dom_sf"/>
</dbReference>
<evidence type="ECO:0000313" key="4">
    <source>
        <dbReference type="Proteomes" id="UP000070163"/>
    </source>
</evidence>
<dbReference type="AlphaFoldDB" id="A0A133UB57"/>
<dbReference type="SUPFAM" id="SSF51735">
    <property type="entry name" value="NAD(P)-binding Rossmann-fold domains"/>
    <property type="match status" value="1"/>
</dbReference>
<feature type="domain" description="NAD-dependent epimerase/dehydratase" evidence="2">
    <location>
        <begin position="3"/>
        <end position="283"/>
    </location>
</feature>
<dbReference type="Gene3D" id="3.40.50.720">
    <property type="entry name" value="NAD(P)-binding Rossmann-like Domain"/>
    <property type="match status" value="1"/>
</dbReference>
<dbReference type="Proteomes" id="UP000070163">
    <property type="component" value="Unassembled WGS sequence"/>
</dbReference>
<evidence type="ECO:0000259" key="2">
    <source>
        <dbReference type="Pfam" id="PF01370"/>
    </source>
</evidence>
<evidence type="ECO:0000313" key="3">
    <source>
        <dbReference type="EMBL" id="KXA91419.1"/>
    </source>
</evidence>
<keyword evidence="4" id="KW-1185">Reference proteome</keyword>
<reference evidence="3 4" key="1">
    <citation type="journal article" date="2016" name="Sci. Rep.">
        <title>Metabolic traits of an uncultured archaeal lineage -MSBL1- from brine pools of the Red Sea.</title>
        <authorList>
            <person name="Mwirichia R."/>
            <person name="Alam I."/>
            <person name="Rashid M."/>
            <person name="Vinu M."/>
            <person name="Ba-Alawi W."/>
            <person name="Anthony Kamau A."/>
            <person name="Kamanda Ngugi D."/>
            <person name="Goker M."/>
            <person name="Klenk H.P."/>
            <person name="Bajic V."/>
            <person name="Stingl U."/>
        </authorList>
    </citation>
    <scope>NUCLEOTIDE SEQUENCE [LARGE SCALE GENOMIC DNA]</scope>
    <source>
        <strain evidence="3">SCGC-AAA259A05</strain>
    </source>
</reference>
<sequence length="388" mass="44632">MKIIVAGVDGYIGFALTQRLLSKGHEVLGIDCFLRRKEVDEMESKSAIPVADWRDRQRALEAEFEGHFSFVEMDITQSYDRLRKLFKEFQPDTVANLAQQPSPAYSMIDQSHANFTQINNVKGFNNLAWCMKKEAPESHMVTIGTMGEWGYPNVSIPEGFFRVEREGRKDILPFPKQANSFYHVSKIQTSDNAWFLARVWELKFTDVMQGIVYGSRTREMNKPELRTRLDMDEAFGTFVHRICASAIAGHPIPLYGSGKQKRPFLPLKDSVQCLELLVENPPTDDDSIMGYRVVNQLHEWYSLDEVAEKVVDKASEIGIDVQVEHIENPRIEKEIHHFEPEVEKLPNLGYEPSTTMDEEIEILLSDLNDNTERVENLGHVIEPEVKWR</sequence>
<dbReference type="EMBL" id="LHXJ01000009">
    <property type="protein sequence ID" value="KXA91419.1"/>
    <property type="molecule type" value="Genomic_DNA"/>
</dbReference>
<dbReference type="Gene3D" id="3.90.25.10">
    <property type="entry name" value="UDP-galactose 4-epimerase, domain 1"/>
    <property type="match status" value="1"/>
</dbReference>
<protein>
    <recommendedName>
        <fullName evidence="2">NAD-dependent epimerase/dehydratase domain-containing protein</fullName>
    </recommendedName>
</protein>
<gene>
    <name evidence="3" type="ORF">AKJ57_01260</name>
</gene>
<organism evidence="3 4">
    <name type="scientific">candidate division MSBL1 archaeon SCGC-AAA259A05</name>
    <dbReference type="NCBI Taxonomy" id="1698259"/>
    <lineage>
        <taxon>Archaea</taxon>
        <taxon>Methanobacteriati</taxon>
        <taxon>Methanobacteriota</taxon>
        <taxon>candidate division MSBL1</taxon>
    </lineage>
</organism>
<comment type="similarity">
    <text evidence="1">Belongs to the NAD(P)-dependent epimerase/dehydratase family.</text>
</comment>